<dbReference type="InterPro" id="IPR035959">
    <property type="entry name" value="RutC-like_sf"/>
</dbReference>
<organism evidence="2 3">
    <name type="scientific">Nocardioides lentus</name>
    <dbReference type="NCBI Taxonomy" id="338077"/>
    <lineage>
        <taxon>Bacteria</taxon>
        <taxon>Bacillati</taxon>
        <taxon>Actinomycetota</taxon>
        <taxon>Actinomycetes</taxon>
        <taxon>Propionibacteriales</taxon>
        <taxon>Nocardioidaceae</taxon>
        <taxon>Nocardioides</taxon>
    </lineage>
</organism>
<dbReference type="SUPFAM" id="SSF55298">
    <property type="entry name" value="YjgF-like"/>
    <property type="match status" value="1"/>
</dbReference>
<dbReference type="Proteomes" id="UP001501612">
    <property type="component" value="Unassembled WGS sequence"/>
</dbReference>
<evidence type="ECO:0000313" key="2">
    <source>
        <dbReference type="EMBL" id="GAA1928217.1"/>
    </source>
</evidence>
<comment type="caution">
    <text evidence="2">The sequence shown here is derived from an EMBL/GenBank/DDBJ whole genome shotgun (WGS) entry which is preliminary data.</text>
</comment>
<sequence>MRHSWVGATAYGTAARGSSKRIGVPDAGPTGFPAAPRVRAVHHGGMEHLDDPADAATAAQWHFSHVVRSRGLLFCSGVMGTREDGSVDADPGTQLERAFVRLAETLATAGADVSHLVEMTSYHVGLQQHLATFAAVRDRHLAAPYPAWSAIGVVELAVPGALVEIRAVAEDPQDG</sequence>
<name>A0ABP5B2C9_9ACTN</name>
<dbReference type="PANTHER" id="PTHR11803:SF58">
    <property type="entry name" value="PROTEIN HMF1-RELATED"/>
    <property type="match status" value="1"/>
</dbReference>
<keyword evidence="3" id="KW-1185">Reference proteome</keyword>
<dbReference type="EMBL" id="BAAAMY010000009">
    <property type="protein sequence ID" value="GAA1928217.1"/>
    <property type="molecule type" value="Genomic_DNA"/>
</dbReference>
<accession>A0ABP5B2C9</accession>
<dbReference type="CDD" id="cd02198">
    <property type="entry name" value="YjgH_like"/>
    <property type="match status" value="1"/>
</dbReference>
<evidence type="ECO:0000313" key="3">
    <source>
        <dbReference type="Proteomes" id="UP001501612"/>
    </source>
</evidence>
<reference evidence="3" key="1">
    <citation type="journal article" date="2019" name="Int. J. Syst. Evol. Microbiol.">
        <title>The Global Catalogue of Microorganisms (GCM) 10K type strain sequencing project: providing services to taxonomists for standard genome sequencing and annotation.</title>
        <authorList>
            <consortium name="The Broad Institute Genomics Platform"/>
            <consortium name="The Broad Institute Genome Sequencing Center for Infectious Disease"/>
            <person name="Wu L."/>
            <person name="Ma J."/>
        </authorList>
    </citation>
    <scope>NUCLEOTIDE SEQUENCE [LARGE SCALE GENOMIC DNA]</scope>
    <source>
        <strain evidence="3">JCM 14046</strain>
    </source>
</reference>
<dbReference type="Pfam" id="PF01042">
    <property type="entry name" value="Ribonuc_L-PSP"/>
    <property type="match status" value="1"/>
</dbReference>
<gene>
    <name evidence="2" type="ORF">GCM10009737_32580</name>
</gene>
<evidence type="ECO:0000256" key="1">
    <source>
        <dbReference type="ARBA" id="ARBA00010552"/>
    </source>
</evidence>
<comment type="similarity">
    <text evidence="1">Belongs to the RutC family.</text>
</comment>
<protein>
    <recommendedName>
        <fullName evidence="4">RidA family protein</fullName>
    </recommendedName>
</protein>
<evidence type="ECO:0008006" key="4">
    <source>
        <dbReference type="Google" id="ProtNLM"/>
    </source>
</evidence>
<dbReference type="Gene3D" id="3.30.1330.40">
    <property type="entry name" value="RutC-like"/>
    <property type="match status" value="1"/>
</dbReference>
<dbReference type="PANTHER" id="PTHR11803">
    <property type="entry name" value="2-IMINOBUTANOATE/2-IMINOPROPANOATE DEAMINASE RIDA"/>
    <property type="match status" value="1"/>
</dbReference>
<dbReference type="InterPro" id="IPR006175">
    <property type="entry name" value="YjgF/YER057c/UK114"/>
</dbReference>
<proteinExistence type="inferred from homology"/>
<dbReference type="InterPro" id="IPR038743">
    <property type="entry name" value="YjgH-like"/>
</dbReference>